<evidence type="ECO:0000256" key="12">
    <source>
        <dbReference type="ARBA" id="ARBA00023319"/>
    </source>
</evidence>
<keyword evidence="5" id="KW-0336">GPI-anchor</keyword>
<dbReference type="GeneID" id="107110233"/>
<organism evidence="16 17">
    <name type="scientific">Gekko japonicus</name>
    <name type="common">Schlegel's Japanese gecko</name>
    <dbReference type="NCBI Taxonomy" id="146911"/>
    <lineage>
        <taxon>Eukaryota</taxon>
        <taxon>Metazoa</taxon>
        <taxon>Chordata</taxon>
        <taxon>Craniata</taxon>
        <taxon>Vertebrata</taxon>
        <taxon>Euteleostomi</taxon>
        <taxon>Lepidosauria</taxon>
        <taxon>Squamata</taxon>
        <taxon>Bifurcata</taxon>
        <taxon>Gekkota</taxon>
        <taxon>Gekkonidae</taxon>
        <taxon>Gekkoninae</taxon>
        <taxon>Gekko</taxon>
    </lineage>
</organism>
<keyword evidence="12" id="KW-0393">Immunoglobulin domain</keyword>
<accession>A0ABM1JYD4</accession>
<evidence type="ECO:0000259" key="15">
    <source>
        <dbReference type="Pfam" id="PF07686"/>
    </source>
</evidence>
<dbReference type="InterPro" id="IPR033292">
    <property type="entry name" value="THY1"/>
</dbReference>
<evidence type="ECO:0000256" key="4">
    <source>
        <dbReference type="ARBA" id="ARBA00022475"/>
    </source>
</evidence>
<evidence type="ECO:0000256" key="13">
    <source>
        <dbReference type="ARBA" id="ARBA00032696"/>
    </source>
</evidence>
<sequence length="162" mass="18270">MKSIIGIALLVTVLQMSQCQNIRDLTACMDDQNLRLDCRYDNKTNYPLNYQFRMTKDSRAMRIVAGNIGLPDTAFRNRANVTTHRNLLYLHVYGFTAADEGTYECHVKITSDLTGTQTRNITVVKDKLVKCAGISVLIQNTSWLLLLLLSLPLLQAVDFVSL</sequence>
<reference evidence="17" key="1">
    <citation type="submission" date="2025-08" db="UniProtKB">
        <authorList>
            <consortium name="RefSeq"/>
        </authorList>
    </citation>
    <scope>IDENTIFICATION</scope>
</reference>
<feature type="domain" description="Immunoglobulin V-set" evidence="15">
    <location>
        <begin position="31"/>
        <end position="115"/>
    </location>
</feature>
<protein>
    <recommendedName>
        <fullName evidence="3">Thy-1 membrane glycoprotein</fullName>
    </recommendedName>
    <alternativeName>
        <fullName evidence="13">Thy-1 antigen</fullName>
    </alternativeName>
</protein>
<dbReference type="Gene3D" id="2.60.40.10">
    <property type="entry name" value="Immunoglobulins"/>
    <property type="match status" value="1"/>
</dbReference>
<dbReference type="SUPFAM" id="SSF48726">
    <property type="entry name" value="Immunoglobulin"/>
    <property type="match status" value="1"/>
</dbReference>
<evidence type="ECO:0000256" key="14">
    <source>
        <dbReference type="SAM" id="SignalP"/>
    </source>
</evidence>
<gene>
    <name evidence="17" type="primary">THY1</name>
</gene>
<evidence type="ECO:0000256" key="5">
    <source>
        <dbReference type="ARBA" id="ARBA00022622"/>
    </source>
</evidence>
<evidence type="ECO:0000256" key="6">
    <source>
        <dbReference type="ARBA" id="ARBA00022729"/>
    </source>
</evidence>
<keyword evidence="7" id="KW-0472">Membrane</keyword>
<evidence type="ECO:0000256" key="9">
    <source>
        <dbReference type="ARBA" id="ARBA00023180"/>
    </source>
</evidence>
<evidence type="ECO:0000256" key="8">
    <source>
        <dbReference type="ARBA" id="ARBA00023157"/>
    </source>
</evidence>
<evidence type="ECO:0000313" key="16">
    <source>
        <dbReference type="Proteomes" id="UP000694871"/>
    </source>
</evidence>
<name>A0ABM1JYD4_GEKJA</name>
<feature type="chain" id="PRO_5045703535" description="Thy-1 membrane glycoprotein" evidence="14">
    <location>
        <begin position="20"/>
        <end position="162"/>
    </location>
</feature>
<dbReference type="RefSeq" id="XP_015266471.1">
    <property type="nucleotide sequence ID" value="XM_015410985.1"/>
</dbReference>
<evidence type="ECO:0000256" key="1">
    <source>
        <dbReference type="ARBA" id="ARBA00003467"/>
    </source>
</evidence>
<dbReference type="PANTHER" id="PTHR19226">
    <property type="entry name" value="THY-1 MEMBRANE GLYCOPROTEIN"/>
    <property type="match status" value="1"/>
</dbReference>
<keyword evidence="16" id="KW-1185">Reference proteome</keyword>
<dbReference type="Pfam" id="PF07686">
    <property type="entry name" value="V-set"/>
    <property type="match status" value="1"/>
</dbReference>
<dbReference type="PANTHER" id="PTHR19226:SF2">
    <property type="entry name" value="THY-1 MEMBRANE GLYCOPROTEIN"/>
    <property type="match status" value="1"/>
</dbReference>
<evidence type="ECO:0000256" key="10">
    <source>
        <dbReference type="ARBA" id="ARBA00023283"/>
    </source>
</evidence>
<keyword evidence="11" id="KW-0449">Lipoprotein</keyword>
<dbReference type="InterPro" id="IPR013106">
    <property type="entry name" value="Ig_V-set"/>
</dbReference>
<feature type="signal peptide" evidence="14">
    <location>
        <begin position="1"/>
        <end position="19"/>
    </location>
</feature>
<keyword evidence="4" id="KW-1003">Cell membrane</keyword>
<proteinExistence type="predicted"/>
<keyword evidence="9" id="KW-0325">Glycoprotein</keyword>
<evidence type="ECO:0000313" key="17">
    <source>
        <dbReference type="RefSeq" id="XP_015266471.1"/>
    </source>
</evidence>
<evidence type="ECO:0000256" key="11">
    <source>
        <dbReference type="ARBA" id="ARBA00023288"/>
    </source>
</evidence>
<comment type="subcellular location">
    <subcellularLocation>
        <location evidence="2">Cell membrane</location>
        <topology evidence="2">Lipid-anchor</topology>
        <topology evidence="2">GPI-anchor</topology>
    </subcellularLocation>
</comment>
<dbReference type="InterPro" id="IPR013783">
    <property type="entry name" value="Ig-like_fold"/>
</dbReference>
<keyword evidence="6 14" id="KW-0732">Signal</keyword>
<keyword evidence="8" id="KW-1015">Disulfide bond</keyword>
<dbReference type="Proteomes" id="UP000694871">
    <property type="component" value="Unplaced"/>
</dbReference>
<comment type="function">
    <text evidence="1">May play a role in cell-cell or cell-ligand interactions during synaptogenesis and other events in the brain.</text>
</comment>
<evidence type="ECO:0000256" key="2">
    <source>
        <dbReference type="ARBA" id="ARBA00004609"/>
    </source>
</evidence>
<evidence type="ECO:0000256" key="7">
    <source>
        <dbReference type="ARBA" id="ARBA00023136"/>
    </source>
</evidence>
<keyword evidence="10" id="KW-0873">Pyrrolidone carboxylic acid</keyword>
<dbReference type="InterPro" id="IPR036179">
    <property type="entry name" value="Ig-like_dom_sf"/>
</dbReference>
<evidence type="ECO:0000256" key="3">
    <source>
        <dbReference type="ARBA" id="ARBA00019731"/>
    </source>
</evidence>